<protein>
    <submittedName>
        <fullName evidence="1">Uncharacterized protein</fullName>
    </submittedName>
</protein>
<dbReference type="RefSeq" id="WP_079729497.1">
    <property type="nucleotide sequence ID" value="NZ_FVZE01000001.1"/>
</dbReference>
<sequence length="81" mass="8430">MRAAIAVAAAVACNVWRRRTDAPEWEAEPVVAPKAQTTGKLEALRGDDWLPGVSAIATDGSERPVASAVSVGGYEPLAAQE</sequence>
<evidence type="ECO:0000313" key="2">
    <source>
        <dbReference type="Proteomes" id="UP000190989"/>
    </source>
</evidence>
<gene>
    <name evidence="1" type="ORF">SAMN06295987_101776</name>
</gene>
<proteinExistence type="predicted"/>
<dbReference type="EMBL" id="FVZE01000001">
    <property type="protein sequence ID" value="SLJ88294.1"/>
    <property type="molecule type" value="Genomic_DNA"/>
</dbReference>
<name>A0A1U6GXP6_9SPHN</name>
<accession>A0A1U6GXP6</accession>
<keyword evidence="2" id="KW-1185">Reference proteome</keyword>
<organism evidence="1 2">
    <name type="scientific">Novosphingobium mathurense</name>
    <dbReference type="NCBI Taxonomy" id="428990"/>
    <lineage>
        <taxon>Bacteria</taxon>
        <taxon>Pseudomonadati</taxon>
        <taxon>Pseudomonadota</taxon>
        <taxon>Alphaproteobacteria</taxon>
        <taxon>Sphingomonadales</taxon>
        <taxon>Sphingomonadaceae</taxon>
        <taxon>Novosphingobium</taxon>
    </lineage>
</organism>
<reference evidence="2" key="1">
    <citation type="submission" date="2017-02" db="EMBL/GenBank/DDBJ databases">
        <authorList>
            <person name="Varghese N."/>
            <person name="Submissions S."/>
        </authorList>
    </citation>
    <scope>NUCLEOTIDE SEQUENCE [LARGE SCALE GENOMIC DNA]</scope>
    <source>
        <strain evidence="2">SM117</strain>
    </source>
</reference>
<dbReference type="Proteomes" id="UP000190989">
    <property type="component" value="Unassembled WGS sequence"/>
</dbReference>
<evidence type="ECO:0000313" key="1">
    <source>
        <dbReference type="EMBL" id="SLJ88294.1"/>
    </source>
</evidence>
<dbReference type="STRING" id="428990.SAMN06295987_101776"/>
<dbReference type="AlphaFoldDB" id="A0A1U6GXP6"/>